<evidence type="ECO:0000313" key="2">
    <source>
        <dbReference type="Proteomes" id="UP000076722"/>
    </source>
</evidence>
<dbReference type="AlphaFoldDB" id="A0A164Y2H0"/>
<dbReference type="InterPro" id="IPR032675">
    <property type="entry name" value="LRR_dom_sf"/>
</dbReference>
<proteinExistence type="predicted"/>
<evidence type="ECO:0000313" key="1">
    <source>
        <dbReference type="EMBL" id="KZS96520.1"/>
    </source>
</evidence>
<keyword evidence="2" id="KW-1185">Reference proteome</keyword>
<reference evidence="1 2" key="1">
    <citation type="journal article" date="2016" name="Mol. Biol. Evol.">
        <title>Comparative Genomics of Early-Diverging Mushroom-Forming Fungi Provides Insights into the Origins of Lignocellulose Decay Capabilities.</title>
        <authorList>
            <person name="Nagy L.G."/>
            <person name="Riley R."/>
            <person name="Tritt A."/>
            <person name="Adam C."/>
            <person name="Daum C."/>
            <person name="Floudas D."/>
            <person name="Sun H."/>
            <person name="Yadav J.S."/>
            <person name="Pangilinan J."/>
            <person name="Larsson K.H."/>
            <person name="Matsuura K."/>
            <person name="Barry K."/>
            <person name="Labutti K."/>
            <person name="Kuo R."/>
            <person name="Ohm R.A."/>
            <person name="Bhattacharya S.S."/>
            <person name="Shirouzu T."/>
            <person name="Yoshinaga Y."/>
            <person name="Martin F.M."/>
            <person name="Grigoriev I.V."/>
            <person name="Hibbett D.S."/>
        </authorList>
    </citation>
    <scope>NUCLEOTIDE SEQUENCE [LARGE SCALE GENOMIC DNA]</scope>
    <source>
        <strain evidence="1 2">HHB9708</strain>
    </source>
</reference>
<accession>A0A164Y2H0</accession>
<dbReference type="SUPFAM" id="SSF52047">
    <property type="entry name" value="RNI-like"/>
    <property type="match status" value="1"/>
</dbReference>
<dbReference type="EMBL" id="KV419399">
    <property type="protein sequence ID" value="KZS96520.1"/>
    <property type="molecule type" value="Genomic_DNA"/>
</dbReference>
<gene>
    <name evidence="1" type="ORF">SISNIDRAFT_463989</name>
</gene>
<dbReference type="Gene3D" id="3.80.10.10">
    <property type="entry name" value="Ribonuclease Inhibitor"/>
    <property type="match status" value="1"/>
</dbReference>
<protein>
    <submittedName>
        <fullName evidence="1">Uncharacterized protein</fullName>
    </submittedName>
</protein>
<organism evidence="1 2">
    <name type="scientific">Sistotremastrum niveocremeum HHB9708</name>
    <dbReference type="NCBI Taxonomy" id="1314777"/>
    <lineage>
        <taxon>Eukaryota</taxon>
        <taxon>Fungi</taxon>
        <taxon>Dikarya</taxon>
        <taxon>Basidiomycota</taxon>
        <taxon>Agaricomycotina</taxon>
        <taxon>Agaricomycetes</taxon>
        <taxon>Sistotremastrales</taxon>
        <taxon>Sistotremastraceae</taxon>
        <taxon>Sertulicium</taxon>
        <taxon>Sertulicium niveocremeum</taxon>
    </lineage>
</organism>
<name>A0A164Y2H0_9AGAM</name>
<dbReference type="Proteomes" id="UP000076722">
    <property type="component" value="Unassembled WGS sequence"/>
</dbReference>
<sequence length="1222" mass="139006">MKWLSDLLCLQPAPCLAHLRINGWQTCMPYASLSTLRLRGCLLGGPWISTLPASLKFIHVINSEITANDHDFTLLLKRYPKLEMALFLYNEVVPREREKTITSIDQSAVPMERLQAMAPWTLSRGGAERLFDSFAFQCLSTARISMDWDFSSPTLPDRLVDSIRRTASLKFEVWNTRRESICSTFADPENPTVVYRLEVNIADEQASMRSRIGIAYEIAHSFINLTHLRVSHAVNDWSAWASLLAVCVHVESVEISGYLRDEIFLILGRSDPGSGMPWPKLASLWLDQRTTNPASCRSRDPDDKKQFLKDSSVLLTCLANRMNAGVKLSRLVVDPQCSWIERLHDQNELNLMHVKRFVDHVEIQDSLPYEYGQNPGVWDAMNHFLNESSLSILRDLFQPRSHDSEKAGWTSSLIGLGITGPSGVLGVASQSCLFTAPQKLTSQYFEPMVEEDWKARHFMRKLVQRSGKIGAQALDETVENLIDILRAATKHVLVFFPAQPGNPVIDLRIRYDTREDIREIVKIDRSADTLRSKANDLHEAAQATMRSLSAAFSETTSALNRESNLDTAFSRAFPREIQADILSRYVQLTCEDEFYEGYSYGKPKYQARRTSDAPDWAHIMLVCSTWFHITRTDPRFWTAINFAWSRWKIAKYLTLSKNAELDLAIPTYTDTILDDEKTELLLKHVNRARSIEFHFFGGFLSAAVGLEQAEPPRDSVLYLLSDIINQNLAPPLAHLMVRDGDHTYTLPSSVSFLSLRTLELRGCLLKGNWAETVPASLLELRVHYSDVHVDEWDLFTLLGHCSKLEVLIFSGNEISTREANQLLAQTENSAMSVKDLRELQPWPLTRNELEQMFGTCTFNRLTELNIILQHPTPPLPPTCLSAHMACSTSLELRVGYDFIKVIFSDSTSASLNVQYSLELNIHGESKKELQGQWNATLEEIIQPFKNVTHLKVHQHKPRNTPRGTSRCVWSSLVTAFSGIMTLEVGGTIDEKMFEILRMSGPTSQMPFPCLASLRLEYEEDYDDNLSYPLSDDERESKWGDHSYEAWKEKWLKEAKRRHDQLLTYLSNRMTVGAPLPRLVVDSQSIWIEKLPGSEELNPENVKRFVDDLEFREPAFGPLMPFATYVEFRPLSELFLNWSSNCLNADGSKQQSDGWEVNSKADYHDGRLVLDILEDQIPEEDHREPPIDAISVRRSIARAFSIGAVAVQKAVEGTEGCQYGRRR</sequence>